<organism evidence="1 2">
    <name type="scientific">Pleurotus ostreatus (strain PC15)</name>
    <name type="common">Oyster mushroom</name>
    <dbReference type="NCBI Taxonomy" id="1137138"/>
    <lineage>
        <taxon>Eukaryota</taxon>
        <taxon>Fungi</taxon>
        <taxon>Dikarya</taxon>
        <taxon>Basidiomycota</taxon>
        <taxon>Agaricomycotina</taxon>
        <taxon>Agaricomycetes</taxon>
        <taxon>Agaricomycetidae</taxon>
        <taxon>Agaricales</taxon>
        <taxon>Pleurotineae</taxon>
        <taxon>Pleurotaceae</taxon>
        <taxon>Pleurotus</taxon>
    </lineage>
</organism>
<proteinExistence type="predicted"/>
<name>A0A067NIG1_PLEO1</name>
<dbReference type="VEuPathDB" id="FungiDB:PLEOSDRAFT_1072436"/>
<reference evidence="2" key="1">
    <citation type="journal article" date="2014" name="Proc. Natl. Acad. Sci. U.S.A.">
        <title>Extensive sampling of basidiomycete genomes demonstrates inadequacy of the white-rot/brown-rot paradigm for wood decay fungi.</title>
        <authorList>
            <person name="Riley R."/>
            <person name="Salamov A.A."/>
            <person name="Brown D.W."/>
            <person name="Nagy L.G."/>
            <person name="Floudas D."/>
            <person name="Held B.W."/>
            <person name="Levasseur A."/>
            <person name="Lombard V."/>
            <person name="Morin E."/>
            <person name="Otillar R."/>
            <person name="Lindquist E.A."/>
            <person name="Sun H."/>
            <person name="LaButti K.M."/>
            <person name="Schmutz J."/>
            <person name="Jabbour D."/>
            <person name="Luo H."/>
            <person name="Baker S.E."/>
            <person name="Pisabarro A.G."/>
            <person name="Walton J.D."/>
            <person name="Blanchette R.A."/>
            <person name="Henrissat B."/>
            <person name="Martin F."/>
            <person name="Cullen D."/>
            <person name="Hibbett D.S."/>
            <person name="Grigoriev I.V."/>
        </authorList>
    </citation>
    <scope>NUCLEOTIDE SEQUENCE [LARGE SCALE GENOMIC DNA]</scope>
    <source>
        <strain evidence="2">PC15</strain>
    </source>
</reference>
<gene>
    <name evidence="1" type="ORF">PLEOSDRAFT_1072436</name>
</gene>
<evidence type="ECO:0000313" key="2">
    <source>
        <dbReference type="Proteomes" id="UP000027073"/>
    </source>
</evidence>
<dbReference type="HOGENOM" id="CLU_2623024_0_0_1"/>
<accession>A0A067NIG1</accession>
<dbReference type="InParanoid" id="A0A067NIG1"/>
<dbReference type="EMBL" id="KL198012">
    <property type="protein sequence ID" value="KDQ23551.1"/>
    <property type="molecule type" value="Genomic_DNA"/>
</dbReference>
<sequence length="78" mass="8061">MGTSSSTEVTEELWVERRGLETKGDEEDIDARVLELDLVGLLAAGIGKGTDDWTGAGSRMGGMVDAVGGGSELDGMSD</sequence>
<evidence type="ECO:0000313" key="1">
    <source>
        <dbReference type="EMBL" id="KDQ23551.1"/>
    </source>
</evidence>
<dbReference type="AlphaFoldDB" id="A0A067NIG1"/>
<protein>
    <submittedName>
        <fullName evidence="1">Uncharacterized protein</fullName>
    </submittedName>
</protein>
<dbReference type="Proteomes" id="UP000027073">
    <property type="component" value="Unassembled WGS sequence"/>
</dbReference>